<dbReference type="AlphaFoldDB" id="A0A9P4N295"/>
<evidence type="ECO:0000313" key="2">
    <source>
        <dbReference type="EMBL" id="KAF2259529.1"/>
    </source>
</evidence>
<protein>
    <submittedName>
        <fullName evidence="2">Uncharacterized protein</fullName>
    </submittedName>
</protein>
<evidence type="ECO:0000256" key="1">
    <source>
        <dbReference type="SAM" id="Phobius"/>
    </source>
</evidence>
<name>A0A9P4N295_9PLEO</name>
<keyword evidence="1" id="KW-0812">Transmembrane</keyword>
<dbReference type="EMBL" id="ML986706">
    <property type="protein sequence ID" value="KAF2259529.1"/>
    <property type="molecule type" value="Genomic_DNA"/>
</dbReference>
<evidence type="ECO:0000313" key="3">
    <source>
        <dbReference type="Proteomes" id="UP000800093"/>
    </source>
</evidence>
<reference evidence="3" key="1">
    <citation type="journal article" date="2020" name="Stud. Mycol.">
        <title>101 Dothideomycetes genomes: A test case for predicting lifestyles and emergence of pathogens.</title>
        <authorList>
            <person name="Haridas S."/>
            <person name="Albert R."/>
            <person name="Binder M."/>
            <person name="Bloem J."/>
            <person name="LaButti K."/>
            <person name="Salamov A."/>
            <person name="Andreopoulos B."/>
            <person name="Baker S."/>
            <person name="Barry K."/>
            <person name="Bills G."/>
            <person name="Bluhm B."/>
            <person name="Cannon C."/>
            <person name="Castanera R."/>
            <person name="Culley D."/>
            <person name="Daum C."/>
            <person name="Ezra D."/>
            <person name="Gonzalez J."/>
            <person name="Henrissat B."/>
            <person name="Kuo A."/>
            <person name="Liang C."/>
            <person name="Lipzen A."/>
            <person name="Lutzoni F."/>
            <person name="Magnuson J."/>
            <person name="Mondo S."/>
            <person name="Nolan M."/>
            <person name="Ohm R."/>
            <person name="Pangilinan J."/>
            <person name="Park H.-J."/>
            <person name="Ramirez L."/>
            <person name="Alfaro M."/>
            <person name="Sun H."/>
            <person name="Tritt A."/>
            <person name="Yoshinaga Y."/>
            <person name="Zwiers L.-H."/>
            <person name="Turgeon B."/>
            <person name="Goodwin S."/>
            <person name="Spatafora J."/>
            <person name="Crous P."/>
            <person name="Grigoriev I."/>
        </authorList>
    </citation>
    <scope>NUCLEOTIDE SEQUENCE [LARGE SCALE GENOMIC DNA]</scope>
    <source>
        <strain evidence="3">CBS 304.66</strain>
    </source>
</reference>
<dbReference type="Proteomes" id="UP000800093">
    <property type="component" value="Unassembled WGS sequence"/>
</dbReference>
<feature type="transmembrane region" description="Helical" evidence="1">
    <location>
        <begin position="38"/>
        <end position="61"/>
    </location>
</feature>
<sequence>MMVEIYFNDEPSAGHVEISIIGAVKDNLGTCLTYDRHLIFYFILFFIFYFIFFFFFSGVAYNIGGLVNYSIEACVQWLCELRRGNL</sequence>
<proteinExistence type="predicted"/>
<accession>A0A9P4N295</accession>
<organism evidence="2 3">
    <name type="scientific">Lojkania enalia</name>
    <dbReference type="NCBI Taxonomy" id="147567"/>
    <lineage>
        <taxon>Eukaryota</taxon>
        <taxon>Fungi</taxon>
        <taxon>Dikarya</taxon>
        <taxon>Ascomycota</taxon>
        <taxon>Pezizomycotina</taxon>
        <taxon>Dothideomycetes</taxon>
        <taxon>Pleosporomycetidae</taxon>
        <taxon>Pleosporales</taxon>
        <taxon>Pleosporales incertae sedis</taxon>
        <taxon>Lojkania</taxon>
    </lineage>
</organism>
<comment type="caution">
    <text evidence="2">The sequence shown here is derived from an EMBL/GenBank/DDBJ whole genome shotgun (WGS) entry which is preliminary data.</text>
</comment>
<keyword evidence="3" id="KW-1185">Reference proteome</keyword>
<gene>
    <name evidence="2" type="ORF">CC78DRAFT_57413</name>
</gene>
<keyword evidence="1" id="KW-0472">Membrane</keyword>
<keyword evidence="1" id="KW-1133">Transmembrane helix</keyword>